<feature type="non-terminal residue" evidence="1">
    <location>
        <position position="1"/>
    </location>
</feature>
<dbReference type="PANTHER" id="PTHR21301:SF10">
    <property type="entry name" value="REVERSE TRANSCRIPTASE DOMAIN-CONTAINING PROTEIN"/>
    <property type="match status" value="1"/>
</dbReference>
<dbReference type="PANTHER" id="PTHR21301">
    <property type="entry name" value="REVERSE TRANSCRIPTASE"/>
    <property type="match status" value="1"/>
</dbReference>
<gene>
    <name evidence="1" type="ORF">THAOC_28469</name>
</gene>
<proteinExistence type="predicted"/>
<name>K0S090_THAOC</name>
<organism evidence="1 2">
    <name type="scientific">Thalassiosira oceanica</name>
    <name type="common">Marine diatom</name>
    <dbReference type="NCBI Taxonomy" id="159749"/>
    <lineage>
        <taxon>Eukaryota</taxon>
        <taxon>Sar</taxon>
        <taxon>Stramenopiles</taxon>
        <taxon>Ochrophyta</taxon>
        <taxon>Bacillariophyta</taxon>
        <taxon>Coscinodiscophyceae</taxon>
        <taxon>Thalassiosirophycidae</taxon>
        <taxon>Thalassiosirales</taxon>
        <taxon>Thalassiosiraceae</taxon>
        <taxon>Thalassiosira</taxon>
    </lineage>
</organism>
<dbReference type="EMBL" id="AGNL01040122">
    <property type="protein sequence ID" value="EJK52277.1"/>
    <property type="molecule type" value="Genomic_DNA"/>
</dbReference>
<evidence type="ECO:0000313" key="2">
    <source>
        <dbReference type="Proteomes" id="UP000266841"/>
    </source>
</evidence>
<dbReference type="OrthoDB" id="6780468at2759"/>
<reference evidence="1 2" key="1">
    <citation type="journal article" date="2012" name="Genome Biol.">
        <title>Genome and low-iron response of an oceanic diatom adapted to chronic iron limitation.</title>
        <authorList>
            <person name="Lommer M."/>
            <person name="Specht M."/>
            <person name="Roy A.S."/>
            <person name="Kraemer L."/>
            <person name="Andreson R."/>
            <person name="Gutowska M.A."/>
            <person name="Wolf J."/>
            <person name="Bergner S.V."/>
            <person name="Schilhabel M.B."/>
            <person name="Klostermeier U.C."/>
            <person name="Beiko R.G."/>
            <person name="Rosenstiel P."/>
            <person name="Hippler M."/>
            <person name="Laroche J."/>
        </authorList>
    </citation>
    <scope>NUCLEOTIDE SEQUENCE [LARGE SCALE GENOMIC DNA]</scope>
    <source>
        <strain evidence="1 2">CCMP1005</strain>
    </source>
</reference>
<dbReference type="AlphaFoldDB" id="K0S090"/>
<accession>K0S090</accession>
<keyword evidence="2" id="KW-1185">Reference proteome</keyword>
<evidence type="ECO:0000313" key="1">
    <source>
        <dbReference type="EMBL" id="EJK52277.1"/>
    </source>
</evidence>
<dbReference type="Proteomes" id="UP000266841">
    <property type="component" value="Unassembled WGS sequence"/>
</dbReference>
<sequence length="332" mass="38132">ADAFVGADACSATKYRIRGRPIVEFPVDEVTFLLAAGEGPLAGAMQETVDKDLMTPSSRTPRAMGTPVAVQTATIYYAYHEITVLIPKYGRHLQYYGRFIDDATGAWNDLDDPEAFDRFCEDVNDFGILRWEVEERCNQIDFLDLTIWINKENRIMTKTFRKPQNIYQYIPKQSAHPPGVGRAIIFGCMRRYRLQNSLRKDYLEQINLLYTHMKARGWPHHLLAEWIMKSADKLEHDLSLPLQAEPGKGKESELTSNRRTFVHLQYHPHGLSRTQVRAAFDETCDNFRGTDAEIDQLTVAFSRPRNIRDELISARLHQVEGQEASTFRPNIP</sequence>
<comment type="caution">
    <text evidence="1">The sequence shown here is derived from an EMBL/GenBank/DDBJ whole genome shotgun (WGS) entry which is preliminary data.</text>
</comment>
<protein>
    <recommendedName>
        <fullName evidence="3">Reverse transcriptase domain-containing protein</fullName>
    </recommendedName>
</protein>
<evidence type="ECO:0008006" key="3">
    <source>
        <dbReference type="Google" id="ProtNLM"/>
    </source>
</evidence>